<sequence>MYKRINTHILIALISNLNAHKDEAEAQIKMDNDPNADQYRHYEARVERRRQLYIAAQRRIELERSLTTPFARTKMIEEEQRKAMDAIASHTPTRYDVDRASFSNEELMLFQERMSTHNKTIRKLHTPSESSD</sequence>
<organism evidence="1 2">
    <name type="scientific">Giardia duodenalis assemblage B</name>
    <dbReference type="NCBI Taxonomy" id="1394984"/>
    <lineage>
        <taxon>Eukaryota</taxon>
        <taxon>Metamonada</taxon>
        <taxon>Diplomonadida</taxon>
        <taxon>Hexamitidae</taxon>
        <taxon>Giardiinae</taxon>
        <taxon>Giardia</taxon>
    </lineage>
</organism>
<dbReference type="VEuPathDB" id="GiardiaDB:QR46_4294"/>
<reference evidence="1 2" key="1">
    <citation type="journal article" date="2015" name="Mol. Biochem. Parasitol.">
        <title>Identification of polymorphic genes for use in assemblage B genotyping assays through comparative genomics of multiple assemblage B Giardia duodenalis isolates.</title>
        <authorList>
            <person name="Wielinga C."/>
            <person name="Thompson R.C."/>
            <person name="Monis P."/>
            <person name="Ryan U."/>
        </authorList>
    </citation>
    <scope>NUCLEOTIDE SEQUENCE [LARGE SCALE GENOMIC DNA]</scope>
    <source>
        <strain evidence="1 2">BAH15c1</strain>
    </source>
</reference>
<name>A0A132NNR3_GIAIN</name>
<dbReference type="OrthoDB" id="10287875at2759"/>
<comment type="caution">
    <text evidence="1">The sequence shown here is derived from an EMBL/GenBank/DDBJ whole genome shotgun (WGS) entry which is preliminary data.</text>
</comment>
<dbReference type="AlphaFoldDB" id="A0A132NNR3"/>
<protein>
    <submittedName>
        <fullName evidence="1">Uncharacterized protein</fullName>
    </submittedName>
</protein>
<gene>
    <name evidence="1" type="ORF">QR46_4294</name>
</gene>
<evidence type="ECO:0000313" key="1">
    <source>
        <dbReference type="EMBL" id="KWX11735.1"/>
    </source>
</evidence>
<dbReference type="EMBL" id="JXTI01000159">
    <property type="protein sequence ID" value="KWX11735.1"/>
    <property type="molecule type" value="Genomic_DNA"/>
</dbReference>
<dbReference type="Proteomes" id="UP000070089">
    <property type="component" value="Unassembled WGS sequence"/>
</dbReference>
<evidence type="ECO:0000313" key="2">
    <source>
        <dbReference type="Proteomes" id="UP000070089"/>
    </source>
</evidence>
<accession>A0A132NNR3</accession>
<proteinExistence type="predicted"/>